<dbReference type="InterPro" id="IPR019002">
    <property type="entry name" value="Ribosome_biogenesis_Nop16"/>
</dbReference>
<evidence type="ECO:0000256" key="5">
    <source>
        <dbReference type="SAM" id="MobiDB-lite"/>
    </source>
</evidence>
<evidence type="ECO:0000256" key="1">
    <source>
        <dbReference type="ARBA" id="ARBA00004604"/>
    </source>
</evidence>
<evidence type="ECO:0000256" key="3">
    <source>
        <dbReference type="ARBA" id="ARBA00015522"/>
    </source>
</evidence>
<feature type="region of interest" description="Disordered" evidence="5">
    <location>
        <begin position="156"/>
        <end position="259"/>
    </location>
</feature>
<feature type="compositionally biased region" description="Low complexity" evidence="5">
    <location>
        <begin position="193"/>
        <end position="218"/>
    </location>
</feature>
<protein>
    <recommendedName>
        <fullName evidence="3">Nucleolar protein 16</fullName>
    </recommendedName>
</protein>
<dbReference type="AlphaFoldDB" id="D3B9P5"/>
<dbReference type="OMA" id="HKLNFYQ"/>
<sequence>MPFKKNNNKHKKQNHKKVQDVYYGNKEVQERWDPKKTTLENYALMGLKFQNTTRDSERRQQALEKLNMVEKPIDLKVEPEAPRVERGQTFSDQHYYRDLILKYNDDYEKMKMDHKINYMQKTAKQLENGCKRFIVLYGHPLMPNVEEKVEEKKVEKQVKPVEEKQKPKQQQQQTTPNKRKPKRQSQIKEKVVEVQQVTETLNTTTTTTAKPQQPAAAKRANKRKTTTATTTESNKAAPVPTTSTTTTTKTIKKTNPKSV</sequence>
<gene>
    <name evidence="6" type="ORF">PPL_05191</name>
</gene>
<dbReference type="PANTHER" id="PTHR13243">
    <property type="entry name" value="HSPC111 PROTEIN-RELATED"/>
    <property type="match status" value="1"/>
</dbReference>
<keyword evidence="4" id="KW-0539">Nucleus</keyword>
<dbReference type="Proteomes" id="UP000001396">
    <property type="component" value="Unassembled WGS sequence"/>
</dbReference>
<feature type="compositionally biased region" description="Basic and acidic residues" evidence="5">
    <location>
        <begin position="156"/>
        <end position="166"/>
    </location>
</feature>
<dbReference type="InParanoid" id="D3B9P5"/>
<dbReference type="PANTHER" id="PTHR13243:SF1">
    <property type="entry name" value="NUCLEOLAR PROTEIN 16"/>
    <property type="match status" value="1"/>
</dbReference>
<dbReference type="GO" id="GO:0005730">
    <property type="term" value="C:nucleolus"/>
    <property type="evidence" value="ECO:0007669"/>
    <property type="project" value="UniProtKB-SubCell"/>
</dbReference>
<comment type="caution">
    <text evidence="6">The sequence shown here is derived from an EMBL/GenBank/DDBJ whole genome shotgun (WGS) entry which is preliminary data.</text>
</comment>
<dbReference type="EMBL" id="ADBJ01000022">
    <property type="protein sequence ID" value="EFA81957.1"/>
    <property type="molecule type" value="Genomic_DNA"/>
</dbReference>
<proteinExistence type="inferred from homology"/>
<dbReference type="GO" id="GO:0042273">
    <property type="term" value="P:ribosomal large subunit biogenesis"/>
    <property type="evidence" value="ECO:0007669"/>
    <property type="project" value="TreeGrafter"/>
</dbReference>
<organism evidence="6 7">
    <name type="scientific">Heterostelium pallidum (strain ATCC 26659 / Pp 5 / PN500)</name>
    <name type="common">Cellular slime mold</name>
    <name type="synonym">Polysphondylium pallidum</name>
    <dbReference type="NCBI Taxonomy" id="670386"/>
    <lineage>
        <taxon>Eukaryota</taxon>
        <taxon>Amoebozoa</taxon>
        <taxon>Evosea</taxon>
        <taxon>Eumycetozoa</taxon>
        <taxon>Dictyostelia</taxon>
        <taxon>Acytosteliales</taxon>
        <taxon>Acytosteliaceae</taxon>
        <taxon>Heterostelium</taxon>
    </lineage>
</organism>
<evidence type="ECO:0000313" key="7">
    <source>
        <dbReference type="Proteomes" id="UP000001396"/>
    </source>
</evidence>
<evidence type="ECO:0000256" key="4">
    <source>
        <dbReference type="ARBA" id="ARBA00023242"/>
    </source>
</evidence>
<feature type="region of interest" description="Disordered" evidence="5">
    <location>
        <begin position="1"/>
        <end position="22"/>
    </location>
</feature>
<comment type="subcellular location">
    <subcellularLocation>
        <location evidence="1">Nucleus</location>
        <location evidence="1">Nucleolus</location>
    </subcellularLocation>
</comment>
<keyword evidence="7" id="KW-1185">Reference proteome</keyword>
<feature type="compositionally biased region" description="Basic residues" evidence="5">
    <location>
        <begin position="250"/>
        <end position="259"/>
    </location>
</feature>
<evidence type="ECO:0000313" key="6">
    <source>
        <dbReference type="EMBL" id="EFA81957.1"/>
    </source>
</evidence>
<comment type="similarity">
    <text evidence="2">Belongs to the NOP16 family.</text>
</comment>
<evidence type="ECO:0000256" key="2">
    <source>
        <dbReference type="ARBA" id="ARBA00008479"/>
    </source>
</evidence>
<dbReference type="RefSeq" id="XP_020434074.1">
    <property type="nucleotide sequence ID" value="XM_020576085.1"/>
</dbReference>
<dbReference type="GeneID" id="31360677"/>
<name>D3B9P5_HETP5</name>
<dbReference type="STRING" id="670386.D3B9P5"/>
<dbReference type="Pfam" id="PF09420">
    <property type="entry name" value="Nop16"/>
    <property type="match status" value="1"/>
</dbReference>
<reference evidence="6 7" key="1">
    <citation type="journal article" date="2011" name="Genome Res.">
        <title>Phylogeny-wide analysis of social amoeba genomes highlights ancient origins for complex intercellular communication.</title>
        <authorList>
            <person name="Heidel A.J."/>
            <person name="Lawal H.M."/>
            <person name="Felder M."/>
            <person name="Schilde C."/>
            <person name="Helps N.R."/>
            <person name="Tunggal B."/>
            <person name="Rivero F."/>
            <person name="John U."/>
            <person name="Schleicher M."/>
            <person name="Eichinger L."/>
            <person name="Platzer M."/>
            <person name="Noegel A.A."/>
            <person name="Schaap P."/>
            <person name="Gloeckner G."/>
        </authorList>
    </citation>
    <scope>NUCLEOTIDE SEQUENCE [LARGE SCALE GENOMIC DNA]</scope>
    <source>
        <strain evidence="7">ATCC 26659 / Pp 5 / PN500</strain>
    </source>
</reference>
<accession>D3B9P5</accession>
<feature type="compositionally biased region" description="Basic residues" evidence="5">
    <location>
        <begin position="1"/>
        <end position="16"/>
    </location>
</feature>